<feature type="compositionally biased region" description="Basic and acidic residues" evidence="12">
    <location>
        <begin position="92"/>
        <end position="101"/>
    </location>
</feature>
<feature type="domain" description="C2H2-type" evidence="13">
    <location>
        <begin position="284"/>
        <end position="307"/>
    </location>
</feature>
<dbReference type="GO" id="GO:0005634">
    <property type="term" value="C:nucleus"/>
    <property type="evidence" value="ECO:0007669"/>
    <property type="project" value="UniProtKB-SubCell"/>
</dbReference>
<dbReference type="Gene3D" id="3.30.160.60">
    <property type="entry name" value="Classic Zinc Finger"/>
    <property type="match status" value="2"/>
</dbReference>
<evidence type="ECO:0000256" key="3">
    <source>
        <dbReference type="ARBA" id="ARBA00022723"/>
    </source>
</evidence>
<evidence type="ECO:0000256" key="5">
    <source>
        <dbReference type="ARBA" id="ARBA00022771"/>
    </source>
</evidence>
<keyword evidence="3" id="KW-0479">Metal-binding</keyword>
<evidence type="ECO:0000256" key="12">
    <source>
        <dbReference type="SAM" id="MobiDB-lite"/>
    </source>
</evidence>
<sequence length="314" mass="35361">MVIVATNIQRDSNVNGSARTDRAEVVDEAAVALAPASTKAEVVISDSKTAVKNYAKGRISPEALIILANFSDERLVHIIRAPGHSSLPGNEIAHDPTRELTGRTGAARNPRTERDRMISYGKITKHYKLGRVRFPPAHASLNMQQATTWRLLQTNTFPNPLTFHYIYPETYSDLSQSSSKEDEVAPTPQSRGRSTKTWRCPSCSKVLASRSSLYQHRRLVHDRLRPLKCPHCDKAFGLKRSLQDHIRALHTRERPFECPHCTRRLSSSSSLSKHRLVHVDDRPHKCASCGKRYRGLRTLENHARSKHPTDVCVV</sequence>
<keyword evidence="6" id="KW-0862">Zinc</keyword>
<accession>A0A9J6ENE7</accession>
<dbReference type="Pfam" id="PF00096">
    <property type="entry name" value="zf-C2H2"/>
    <property type="match status" value="2"/>
</dbReference>
<keyword evidence="9" id="KW-0804">Transcription</keyword>
<evidence type="ECO:0000256" key="11">
    <source>
        <dbReference type="PROSITE-ProRule" id="PRU00042"/>
    </source>
</evidence>
<dbReference type="InterPro" id="IPR050331">
    <property type="entry name" value="Zinc_finger"/>
</dbReference>
<dbReference type="InterPro" id="IPR036236">
    <property type="entry name" value="Znf_C2H2_sf"/>
</dbReference>
<keyword evidence="4" id="KW-0677">Repeat</keyword>
<feature type="domain" description="C2H2-type" evidence="13">
    <location>
        <begin position="256"/>
        <end position="283"/>
    </location>
</feature>
<dbReference type="FunFam" id="3.30.160.60:FF:000075">
    <property type="entry name" value="Putative zinc finger protein 536"/>
    <property type="match status" value="1"/>
</dbReference>
<feature type="region of interest" description="Disordered" evidence="12">
    <location>
        <begin position="87"/>
        <end position="110"/>
    </location>
</feature>
<evidence type="ECO:0000256" key="10">
    <source>
        <dbReference type="ARBA" id="ARBA00023242"/>
    </source>
</evidence>
<keyword evidence="7" id="KW-0805">Transcription regulation</keyword>
<dbReference type="PANTHER" id="PTHR16515:SF58">
    <property type="entry name" value="ZINC FINGER PROTEIN 22"/>
    <property type="match status" value="1"/>
</dbReference>
<keyword evidence="10" id="KW-0539">Nucleus</keyword>
<comment type="subcellular location">
    <subcellularLocation>
        <location evidence="1">Nucleus</location>
    </subcellularLocation>
</comment>
<proteinExistence type="inferred from homology"/>
<evidence type="ECO:0000256" key="9">
    <source>
        <dbReference type="ARBA" id="ARBA00023163"/>
    </source>
</evidence>
<keyword evidence="5 11" id="KW-0863">Zinc-finger</keyword>
<dbReference type="GO" id="GO:0010468">
    <property type="term" value="P:regulation of gene expression"/>
    <property type="evidence" value="ECO:0007669"/>
    <property type="project" value="TreeGrafter"/>
</dbReference>
<feature type="compositionally biased region" description="Polar residues" evidence="12">
    <location>
        <begin position="187"/>
        <end position="196"/>
    </location>
</feature>
<comment type="similarity">
    <text evidence="2">Belongs to the krueppel C2H2-type zinc-finger protein family.</text>
</comment>
<keyword evidence="8" id="KW-0238">DNA-binding</keyword>
<evidence type="ECO:0000259" key="13">
    <source>
        <dbReference type="PROSITE" id="PS50157"/>
    </source>
</evidence>
<feature type="domain" description="C2H2-type" evidence="13">
    <location>
        <begin position="227"/>
        <end position="255"/>
    </location>
</feature>
<protein>
    <recommendedName>
        <fullName evidence="13">C2H2-type domain-containing protein</fullName>
    </recommendedName>
</protein>
<feature type="domain" description="C2H2-type" evidence="13">
    <location>
        <begin position="198"/>
        <end position="226"/>
    </location>
</feature>
<dbReference type="AlphaFoldDB" id="A0A9J6ENE7"/>
<name>A0A9J6ENE7_RHIMP</name>
<dbReference type="PROSITE" id="PS50157">
    <property type="entry name" value="ZINC_FINGER_C2H2_2"/>
    <property type="match status" value="4"/>
</dbReference>
<reference evidence="14" key="1">
    <citation type="journal article" date="2020" name="Cell">
        <title>Large-Scale Comparative Analyses of Tick Genomes Elucidate Their Genetic Diversity and Vector Capacities.</title>
        <authorList>
            <consortium name="Tick Genome and Microbiome Consortium (TIGMIC)"/>
            <person name="Jia N."/>
            <person name="Wang J."/>
            <person name="Shi W."/>
            <person name="Du L."/>
            <person name="Sun Y."/>
            <person name="Zhan W."/>
            <person name="Jiang J.F."/>
            <person name="Wang Q."/>
            <person name="Zhang B."/>
            <person name="Ji P."/>
            <person name="Bell-Sakyi L."/>
            <person name="Cui X.M."/>
            <person name="Yuan T.T."/>
            <person name="Jiang B.G."/>
            <person name="Yang W.F."/>
            <person name="Lam T.T."/>
            <person name="Chang Q.C."/>
            <person name="Ding S.J."/>
            <person name="Wang X.J."/>
            <person name="Zhu J.G."/>
            <person name="Ruan X.D."/>
            <person name="Zhao L."/>
            <person name="Wei J.T."/>
            <person name="Ye R.Z."/>
            <person name="Que T.C."/>
            <person name="Du C.H."/>
            <person name="Zhou Y.H."/>
            <person name="Cheng J.X."/>
            <person name="Dai P.F."/>
            <person name="Guo W.B."/>
            <person name="Han X.H."/>
            <person name="Huang E.J."/>
            <person name="Li L.F."/>
            <person name="Wei W."/>
            <person name="Gao Y.C."/>
            <person name="Liu J.Z."/>
            <person name="Shao H.Z."/>
            <person name="Wang X."/>
            <person name="Wang C.C."/>
            <person name="Yang T.C."/>
            <person name="Huo Q.B."/>
            <person name="Li W."/>
            <person name="Chen H.Y."/>
            <person name="Chen S.E."/>
            <person name="Zhou L.G."/>
            <person name="Ni X.B."/>
            <person name="Tian J.H."/>
            <person name="Sheng Y."/>
            <person name="Liu T."/>
            <person name="Pan Y.S."/>
            <person name="Xia L.Y."/>
            <person name="Li J."/>
            <person name="Zhao F."/>
            <person name="Cao W.C."/>
        </authorList>
    </citation>
    <scope>NUCLEOTIDE SEQUENCE</scope>
    <source>
        <strain evidence="14">Rmic-2018</strain>
    </source>
</reference>
<evidence type="ECO:0000256" key="1">
    <source>
        <dbReference type="ARBA" id="ARBA00004123"/>
    </source>
</evidence>
<gene>
    <name evidence="14" type="ORF">HPB51_006300</name>
</gene>
<dbReference type="VEuPathDB" id="VectorBase:LOC119181811"/>
<evidence type="ECO:0000256" key="7">
    <source>
        <dbReference type="ARBA" id="ARBA00023015"/>
    </source>
</evidence>
<evidence type="ECO:0000313" key="15">
    <source>
        <dbReference type="Proteomes" id="UP000821866"/>
    </source>
</evidence>
<dbReference type="VEuPathDB" id="VectorBase:LOC119164095"/>
<feature type="region of interest" description="Disordered" evidence="12">
    <location>
        <begin position="176"/>
        <end position="196"/>
    </location>
</feature>
<evidence type="ECO:0000313" key="14">
    <source>
        <dbReference type="EMBL" id="KAH8035544.1"/>
    </source>
</evidence>
<dbReference type="SMART" id="SM00355">
    <property type="entry name" value="ZnF_C2H2"/>
    <property type="match status" value="4"/>
</dbReference>
<dbReference type="InterPro" id="IPR013087">
    <property type="entry name" value="Znf_C2H2_type"/>
</dbReference>
<organism evidence="14 15">
    <name type="scientific">Rhipicephalus microplus</name>
    <name type="common">Cattle tick</name>
    <name type="synonym">Boophilus microplus</name>
    <dbReference type="NCBI Taxonomy" id="6941"/>
    <lineage>
        <taxon>Eukaryota</taxon>
        <taxon>Metazoa</taxon>
        <taxon>Ecdysozoa</taxon>
        <taxon>Arthropoda</taxon>
        <taxon>Chelicerata</taxon>
        <taxon>Arachnida</taxon>
        <taxon>Acari</taxon>
        <taxon>Parasitiformes</taxon>
        <taxon>Ixodida</taxon>
        <taxon>Ixodoidea</taxon>
        <taxon>Ixodidae</taxon>
        <taxon>Rhipicephalinae</taxon>
        <taxon>Rhipicephalus</taxon>
        <taxon>Boophilus</taxon>
    </lineage>
</organism>
<dbReference type="EMBL" id="JABSTU010000003">
    <property type="protein sequence ID" value="KAH8035544.1"/>
    <property type="molecule type" value="Genomic_DNA"/>
</dbReference>
<dbReference type="GO" id="GO:0008270">
    <property type="term" value="F:zinc ion binding"/>
    <property type="evidence" value="ECO:0007669"/>
    <property type="project" value="UniProtKB-KW"/>
</dbReference>
<dbReference type="SUPFAM" id="SSF57667">
    <property type="entry name" value="beta-beta-alpha zinc fingers"/>
    <property type="match status" value="2"/>
</dbReference>
<dbReference type="PROSITE" id="PS00028">
    <property type="entry name" value="ZINC_FINGER_C2H2_1"/>
    <property type="match status" value="4"/>
</dbReference>
<dbReference type="GO" id="GO:0003677">
    <property type="term" value="F:DNA binding"/>
    <property type="evidence" value="ECO:0007669"/>
    <property type="project" value="UniProtKB-KW"/>
</dbReference>
<dbReference type="Proteomes" id="UP000821866">
    <property type="component" value="Chromosome 11"/>
</dbReference>
<evidence type="ECO:0000256" key="8">
    <source>
        <dbReference type="ARBA" id="ARBA00023125"/>
    </source>
</evidence>
<keyword evidence="15" id="KW-1185">Reference proteome</keyword>
<evidence type="ECO:0000256" key="4">
    <source>
        <dbReference type="ARBA" id="ARBA00022737"/>
    </source>
</evidence>
<evidence type="ECO:0000256" key="6">
    <source>
        <dbReference type="ARBA" id="ARBA00022833"/>
    </source>
</evidence>
<evidence type="ECO:0000256" key="2">
    <source>
        <dbReference type="ARBA" id="ARBA00006991"/>
    </source>
</evidence>
<comment type="caution">
    <text evidence="14">The sequence shown here is derived from an EMBL/GenBank/DDBJ whole genome shotgun (WGS) entry which is preliminary data.</text>
</comment>
<dbReference type="PANTHER" id="PTHR16515">
    <property type="entry name" value="PR DOMAIN ZINC FINGER PROTEIN"/>
    <property type="match status" value="1"/>
</dbReference>
<reference evidence="14" key="2">
    <citation type="submission" date="2021-09" db="EMBL/GenBank/DDBJ databases">
        <authorList>
            <person name="Jia N."/>
            <person name="Wang J."/>
            <person name="Shi W."/>
            <person name="Du L."/>
            <person name="Sun Y."/>
            <person name="Zhan W."/>
            <person name="Jiang J."/>
            <person name="Wang Q."/>
            <person name="Zhang B."/>
            <person name="Ji P."/>
            <person name="Sakyi L.B."/>
            <person name="Cui X."/>
            <person name="Yuan T."/>
            <person name="Jiang B."/>
            <person name="Yang W."/>
            <person name="Lam T.T.-Y."/>
            <person name="Chang Q."/>
            <person name="Ding S."/>
            <person name="Wang X."/>
            <person name="Zhu J."/>
            <person name="Ruan X."/>
            <person name="Zhao L."/>
            <person name="Wei J."/>
            <person name="Que T."/>
            <person name="Du C."/>
            <person name="Cheng J."/>
            <person name="Dai P."/>
            <person name="Han X."/>
            <person name="Huang E."/>
            <person name="Gao Y."/>
            <person name="Liu J."/>
            <person name="Shao H."/>
            <person name="Ye R."/>
            <person name="Li L."/>
            <person name="Wei W."/>
            <person name="Wang X."/>
            <person name="Wang C."/>
            <person name="Huo Q."/>
            <person name="Li W."/>
            <person name="Guo W."/>
            <person name="Chen H."/>
            <person name="Chen S."/>
            <person name="Zhou L."/>
            <person name="Zhou L."/>
            <person name="Ni X."/>
            <person name="Tian J."/>
            <person name="Zhou Y."/>
            <person name="Sheng Y."/>
            <person name="Liu T."/>
            <person name="Pan Y."/>
            <person name="Xia L."/>
            <person name="Li J."/>
            <person name="Zhao F."/>
            <person name="Cao W."/>
        </authorList>
    </citation>
    <scope>NUCLEOTIDE SEQUENCE</scope>
    <source>
        <strain evidence="14">Rmic-2018</strain>
        <tissue evidence="14">Larvae</tissue>
    </source>
</reference>